<feature type="non-terminal residue" evidence="1">
    <location>
        <position position="1"/>
    </location>
</feature>
<name>A0ACC1HFH2_9FUNG</name>
<dbReference type="EMBL" id="JAMZIH010006287">
    <property type="protein sequence ID" value="KAJ1674081.1"/>
    <property type="molecule type" value="Genomic_DNA"/>
</dbReference>
<protein>
    <submittedName>
        <fullName evidence="1">Uncharacterized protein</fullName>
    </submittedName>
</protein>
<comment type="caution">
    <text evidence="1">The sequence shown here is derived from an EMBL/GenBank/DDBJ whole genome shotgun (WGS) entry which is preliminary data.</text>
</comment>
<sequence length="518" mass="58275">DFIATAAELCGVAVGAGSPSEEDLSSIGRKLRSCLEAYKDSEARCVEAIKAQDELRSRVSELSARLGESDERIGTLSRESKDYTNYINAVTAFLNEFPSGKMPEGVSDDLRSAMRAAKDRANGVVETERRKLAEAAANLAKMGELESRNRELADMLQQAHSEKGSLEKEYDMLLDKLGKMRDALSLKVSGESNELKAVRAENLELQDTVASLQTSLSSAREELEAANDEIKQLRLYSDQEIGRLTDLVRTLEDRLELLQTERDQLGDQIEVLRADFNETLNSSAKREEEFEMQAQTIQNLQSALEQLQQKQDLETNLTINKLEGELGSAWEAVREWEVKAKQAEEEVRSLRQAGEISQKSRKQLEMQAVEIGRLRHEVLILKDHLNESMRRLREESNDFNLDKRVITNLIVSFLSLPYGDSKRYEVLQLMSSILQFTEEQQQKVGLVRKAGKPIPARGQNHPSHGPSGQDTEIKEASSRTNLLIMTLSISFSDMWISFLLRESSLRNHSQRDQNGSGA</sequence>
<organism evidence="1 2">
    <name type="scientific">Spiromyces aspiralis</name>
    <dbReference type="NCBI Taxonomy" id="68401"/>
    <lineage>
        <taxon>Eukaryota</taxon>
        <taxon>Fungi</taxon>
        <taxon>Fungi incertae sedis</taxon>
        <taxon>Zoopagomycota</taxon>
        <taxon>Kickxellomycotina</taxon>
        <taxon>Kickxellomycetes</taxon>
        <taxon>Kickxellales</taxon>
        <taxon>Kickxellaceae</taxon>
        <taxon>Spiromyces</taxon>
    </lineage>
</organism>
<proteinExistence type="predicted"/>
<evidence type="ECO:0000313" key="1">
    <source>
        <dbReference type="EMBL" id="KAJ1674081.1"/>
    </source>
</evidence>
<evidence type="ECO:0000313" key="2">
    <source>
        <dbReference type="Proteomes" id="UP001145114"/>
    </source>
</evidence>
<keyword evidence="2" id="KW-1185">Reference proteome</keyword>
<reference evidence="1" key="1">
    <citation type="submission" date="2022-06" db="EMBL/GenBank/DDBJ databases">
        <title>Phylogenomic reconstructions and comparative analyses of Kickxellomycotina fungi.</title>
        <authorList>
            <person name="Reynolds N.K."/>
            <person name="Stajich J.E."/>
            <person name="Barry K."/>
            <person name="Grigoriev I.V."/>
            <person name="Crous P."/>
            <person name="Smith M.E."/>
        </authorList>
    </citation>
    <scope>NUCLEOTIDE SEQUENCE</scope>
    <source>
        <strain evidence="1">RSA 2271</strain>
    </source>
</reference>
<accession>A0ACC1HFH2</accession>
<dbReference type="Proteomes" id="UP001145114">
    <property type="component" value="Unassembled WGS sequence"/>
</dbReference>
<gene>
    <name evidence="1" type="ORF">EV182_004001</name>
</gene>